<evidence type="ECO:0000313" key="3">
    <source>
        <dbReference type="Proteomes" id="UP000609531"/>
    </source>
</evidence>
<gene>
    <name evidence="2" type="ORF">JCR33_24105</name>
</gene>
<name>A0A934IU07_9HYPH</name>
<dbReference type="InterPro" id="IPR051781">
    <property type="entry name" value="Metallo-dep_Hydrolase"/>
</dbReference>
<dbReference type="Gene3D" id="2.30.40.10">
    <property type="entry name" value="Urease, subunit C, domain 1"/>
    <property type="match status" value="1"/>
</dbReference>
<dbReference type="InterPro" id="IPR032466">
    <property type="entry name" value="Metal_Hydrolase"/>
</dbReference>
<feature type="domain" description="Amidohydrolase-related" evidence="1">
    <location>
        <begin position="54"/>
        <end position="400"/>
    </location>
</feature>
<dbReference type="InterPro" id="IPR011059">
    <property type="entry name" value="Metal-dep_hydrolase_composite"/>
</dbReference>
<organism evidence="2 3">
    <name type="scientific">Acuticoccus mangrovi</name>
    <dbReference type="NCBI Taxonomy" id="2796142"/>
    <lineage>
        <taxon>Bacteria</taxon>
        <taxon>Pseudomonadati</taxon>
        <taxon>Pseudomonadota</taxon>
        <taxon>Alphaproteobacteria</taxon>
        <taxon>Hyphomicrobiales</taxon>
        <taxon>Amorphaceae</taxon>
        <taxon>Acuticoccus</taxon>
    </lineage>
</organism>
<dbReference type="PANTHER" id="PTHR43135:SF3">
    <property type="entry name" value="ALPHA-D-RIBOSE 1-METHYLPHOSPHONATE 5-TRIPHOSPHATE DIPHOSPHATASE"/>
    <property type="match status" value="1"/>
</dbReference>
<keyword evidence="3" id="KW-1185">Reference proteome</keyword>
<dbReference type="RefSeq" id="WP_198884707.1">
    <property type="nucleotide sequence ID" value="NZ_JAEKJA010000042.1"/>
</dbReference>
<comment type="caution">
    <text evidence="2">The sequence shown here is derived from an EMBL/GenBank/DDBJ whole genome shotgun (WGS) entry which is preliminary data.</text>
</comment>
<dbReference type="GO" id="GO:0016810">
    <property type="term" value="F:hydrolase activity, acting on carbon-nitrogen (but not peptide) bonds"/>
    <property type="evidence" value="ECO:0007669"/>
    <property type="project" value="InterPro"/>
</dbReference>
<dbReference type="InterPro" id="IPR057744">
    <property type="entry name" value="OTAase-like"/>
</dbReference>
<dbReference type="Proteomes" id="UP000609531">
    <property type="component" value="Unassembled WGS sequence"/>
</dbReference>
<dbReference type="Pfam" id="PF01979">
    <property type="entry name" value="Amidohydro_1"/>
    <property type="match status" value="1"/>
</dbReference>
<reference evidence="2" key="1">
    <citation type="submission" date="2020-12" db="EMBL/GenBank/DDBJ databases">
        <title>Bacterial taxonomy.</title>
        <authorList>
            <person name="Pan X."/>
        </authorList>
    </citation>
    <scope>NUCLEOTIDE SEQUENCE</scope>
    <source>
        <strain evidence="2">B2012</strain>
    </source>
</reference>
<evidence type="ECO:0000313" key="2">
    <source>
        <dbReference type="EMBL" id="MBJ3778806.1"/>
    </source>
</evidence>
<proteinExistence type="predicted"/>
<dbReference type="SUPFAM" id="SSF51338">
    <property type="entry name" value="Composite domain of metallo-dependent hydrolases"/>
    <property type="match status" value="2"/>
</dbReference>
<dbReference type="EMBL" id="JAEKJA010000042">
    <property type="protein sequence ID" value="MBJ3778806.1"/>
    <property type="molecule type" value="Genomic_DNA"/>
</dbReference>
<sequence length="409" mass="43610">MSTTLFSNASILDTRAGALKDGHVLIRDGRIAEVADTPITTATADRTVDLKGKILMPGLCDGHVHVIAVTASFPSLIRMSPFYVMARTAPIMEAMLMRGFTTVRDGGGADFGIAKAVDEGHITGPRVLFCGHALSPAGGHGDMRSPGENFADVGYQHPSLGMVVNGVPEVRRAAREELRRGCDHVKIMASGGVSSPTDRIDSDQFSREEIAAAVEEAAMANRYVMAHTYSSRAVTRCVELGVRTVEHGNLIDAACCAEIVKHEAYLVPTLATYFALKEEGAENGLSDDMVAKIDDVLGSGVAAVETAQRAGVKMAYGTDLLGRMHRHQLNEFNLRKDVVPTPDLIRQATCGAAEAFMADGDFGVIEPGARGDVLVSAGNPLDDITVLTRPEENLLAIMKGGTFYKNLLN</sequence>
<evidence type="ECO:0000259" key="1">
    <source>
        <dbReference type="Pfam" id="PF01979"/>
    </source>
</evidence>
<dbReference type="Gene3D" id="3.20.20.140">
    <property type="entry name" value="Metal-dependent hydrolases"/>
    <property type="match status" value="1"/>
</dbReference>
<dbReference type="InterPro" id="IPR006680">
    <property type="entry name" value="Amidohydro-rel"/>
</dbReference>
<dbReference type="PANTHER" id="PTHR43135">
    <property type="entry name" value="ALPHA-D-RIBOSE 1-METHYLPHOSPHONATE 5-TRIPHOSPHATE DIPHOSPHATASE"/>
    <property type="match status" value="1"/>
</dbReference>
<dbReference type="AlphaFoldDB" id="A0A934IU07"/>
<dbReference type="CDD" id="cd01299">
    <property type="entry name" value="Met_dep_hydrolase_A"/>
    <property type="match status" value="1"/>
</dbReference>
<protein>
    <submittedName>
        <fullName evidence="2">Amidohydrolase family protein</fullName>
    </submittedName>
</protein>
<accession>A0A934IU07</accession>
<dbReference type="SUPFAM" id="SSF51556">
    <property type="entry name" value="Metallo-dependent hydrolases"/>
    <property type="match status" value="1"/>
</dbReference>